<keyword evidence="3 6" id="KW-0862">Zinc</keyword>
<dbReference type="Pfam" id="PF01641">
    <property type="entry name" value="SelR"/>
    <property type="match status" value="1"/>
</dbReference>
<dbReference type="InterPro" id="IPR011057">
    <property type="entry name" value="Mss4-like_sf"/>
</dbReference>
<dbReference type="GO" id="GO:0046872">
    <property type="term" value="F:metal ion binding"/>
    <property type="evidence" value="ECO:0007669"/>
    <property type="project" value="UniProtKB-KW"/>
</dbReference>
<sequence>MFKFFSNIFQKDLSSSTTTEENPNSLSKDKMNLNHLSPMALKVTQYHGTEPPYSSPLNSNKQHGLYVCIVCNTPVFSSEHKFNSGTGWPSFYSPYNLANIATKHDYSLMYPRTEVHCAKCNAHFGHVFNDGPMPTGLRYCINGAALNFIPQ</sequence>
<accession>A0A814GFY3</accession>
<comment type="caution">
    <text evidence="8">The sequence shown here is derived from an EMBL/GenBank/DDBJ whole genome shotgun (WGS) entry which is preliminary data.</text>
</comment>
<organism evidence="8 10">
    <name type="scientific">Rotaria sordida</name>
    <dbReference type="NCBI Taxonomy" id="392033"/>
    <lineage>
        <taxon>Eukaryota</taxon>
        <taxon>Metazoa</taxon>
        <taxon>Spiralia</taxon>
        <taxon>Gnathifera</taxon>
        <taxon>Rotifera</taxon>
        <taxon>Eurotatoria</taxon>
        <taxon>Bdelloidea</taxon>
        <taxon>Philodinida</taxon>
        <taxon>Philodinidae</taxon>
        <taxon>Rotaria</taxon>
    </lineage>
</organism>
<dbReference type="SUPFAM" id="SSF51316">
    <property type="entry name" value="Mss4-like"/>
    <property type="match status" value="1"/>
</dbReference>
<name>A0A814GFY3_9BILA</name>
<dbReference type="PANTHER" id="PTHR10173">
    <property type="entry name" value="METHIONINE SULFOXIDE REDUCTASE"/>
    <property type="match status" value="1"/>
</dbReference>
<evidence type="ECO:0000256" key="5">
    <source>
        <dbReference type="ARBA" id="ARBA00048488"/>
    </source>
</evidence>
<dbReference type="InterPro" id="IPR028427">
    <property type="entry name" value="Met_Sox_Rdtase_MsrB"/>
</dbReference>
<comment type="similarity">
    <text evidence="1 6">Belongs to the MsrB Met sulfoxide reductase family.</text>
</comment>
<dbReference type="Proteomes" id="UP000663836">
    <property type="component" value="Unassembled WGS sequence"/>
</dbReference>
<comment type="function">
    <text evidence="6">Methionine-sulfoxide reductase that specifically reduces methionine (R)-sulfoxide back to methionine. While in many cases methionine oxidation is the result of random oxidation following oxidative stress, methionine oxidation is also a post-translational modification that takes place on specific residues.</text>
</comment>
<dbReference type="Proteomes" id="UP000663864">
    <property type="component" value="Unassembled WGS sequence"/>
</dbReference>
<dbReference type="AlphaFoldDB" id="A0A814GFY3"/>
<comment type="cofactor">
    <cofactor evidence="6">
        <name>Zn(2+)</name>
        <dbReference type="ChEBI" id="CHEBI:29105"/>
    </cofactor>
    <text evidence="6">Binds 1 zinc ion per subunit.</text>
</comment>
<evidence type="ECO:0000313" key="9">
    <source>
        <dbReference type="EMBL" id="CAF3795339.1"/>
    </source>
</evidence>
<dbReference type="EC" id="1.8.4.12" evidence="6"/>
<dbReference type="Gene3D" id="2.170.150.20">
    <property type="entry name" value="Peptide methionine sulfoxide reductase"/>
    <property type="match status" value="1"/>
</dbReference>
<evidence type="ECO:0000256" key="4">
    <source>
        <dbReference type="ARBA" id="ARBA00023002"/>
    </source>
</evidence>
<keyword evidence="4 6" id="KW-0560">Oxidoreductase</keyword>
<proteinExistence type="inferred from homology"/>
<reference evidence="8" key="1">
    <citation type="submission" date="2021-02" db="EMBL/GenBank/DDBJ databases">
        <authorList>
            <person name="Nowell W R."/>
        </authorList>
    </citation>
    <scope>NUCLEOTIDE SEQUENCE</scope>
</reference>
<dbReference type="GO" id="GO:0033743">
    <property type="term" value="F:peptide-methionine (R)-S-oxide reductase activity"/>
    <property type="evidence" value="ECO:0007669"/>
    <property type="project" value="UniProtKB-EC"/>
</dbReference>
<dbReference type="NCBIfam" id="TIGR00357">
    <property type="entry name" value="peptide-methionine (R)-S-oxide reductase MsrB"/>
    <property type="match status" value="1"/>
</dbReference>
<dbReference type="FunFam" id="2.170.150.20:FF:000001">
    <property type="entry name" value="Peptide methionine sulfoxide reductase MsrB"/>
    <property type="match status" value="1"/>
</dbReference>
<dbReference type="EMBL" id="CAJOBD010001397">
    <property type="protein sequence ID" value="CAF3795339.1"/>
    <property type="molecule type" value="Genomic_DNA"/>
</dbReference>
<protein>
    <recommendedName>
        <fullName evidence="6">Peptide-methionine (R)-S-oxide reductase</fullName>
        <ecNumber evidence="6">1.8.4.12</ecNumber>
    </recommendedName>
</protein>
<evidence type="ECO:0000256" key="1">
    <source>
        <dbReference type="ARBA" id="ARBA00007174"/>
    </source>
</evidence>
<keyword evidence="2 6" id="KW-0479">Metal-binding</keyword>
<dbReference type="GO" id="GO:0030091">
    <property type="term" value="P:protein repair"/>
    <property type="evidence" value="ECO:0007669"/>
    <property type="project" value="InterPro"/>
</dbReference>
<dbReference type="EMBL" id="CAJNOT010000478">
    <property type="protein sequence ID" value="CAF0995781.1"/>
    <property type="molecule type" value="Genomic_DNA"/>
</dbReference>
<evidence type="ECO:0000313" key="8">
    <source>
        <dbReference type="EMBL" id="CAF0995781.1"/>
    </source>
</evidence>
<comment type="catalytic activity">
    <reaction evidence="5 6">
        <text>L-methionyl-[protein] + [thioredoxin]-disulfide + H2O = L-methionyl-(R)-S-oxide-[protein] + [thioredoxin]-dithiol</text>
        <dbReference type="Rhea" id="RHEA:24164"/>
        <dbReference type="Rhea" id="RHEA-COMP:10698"/>
        <dbReference type="Rhea" id="RHEA-COMP:10700"/>
        <dbReference type="Rhea" id="RHEA-COMP:12313"/>
        <dbReference type="Rhea" id="RHEA-COMP:12314"/>
        <dbReference type="ChEBI" id="CHEBI:15377"/>
        <dbReference type="ChEBI" id="CHEBI:16044"/>
        <dbReference type="ChEBI" id="CHEBI:29950"/>
        <dbReference type="ChEBI" id="CHEBI:45764"/>
        <dbReference type="ChEBI" id="CHEBI:50058"/>
        <dbReference type="EC" id="1.8.4.12"/>
    </reaction>
</comment>
<evidence type="ECO:0000259" key="7">
    <source>
        <dbReference type="PROSITE" id="PS51790"/>
    </source>
</evidence>
<dbReference type="PANTHER" id="PTHR10173:SF52">
    <property type="entry name" value="METHIONINE-R-SULFOXIDE REDUCTASE B1"/>
    <property type="match status" value="1"/>
</dbReference>
<evidence type="ECO:0000256" key="2">
    <source>
        <dbReference type="ARBA" id="ARBA00022723"/>
    </source>
</evidence>
<dbReference type="GO" id="GO:0006979">
    <property type="term" value="P:response to oxidative stress"/>
    <property type="evidence" value="ECO:0007669"/>
    <property type="project" value="InterPro"/>
</dbReference>
<evidence type="ECO:0000313" key="10">
    <source>
        <dbReference type="Proteomes" id="UP000663864"/>
    </source>
</evidence>
<evidence type="ECO:0000256" key="6">
    <source>
        <dbReference type="RuleBase" id="RU365044"/>
    </source>
</evidence>
<feature type="domain" description="MsrB" evidence="7">
    <location>
        <begin position="29"/>
        <end position="151"/>
    </location>
</feature>
<evidence type="ECO:0000256" key="3">
    <source>
        <dbReference type="ARBA" id="ARBA00022833"/>
    </source>
</evidence>
<dbReference type="InterPro" id="IPR002579">
    <property type="entry name" value="Met_Sox_Rdtase_MsrB_dom"/>
</dbReference>
<dbReference type="PROSITE" id="PS51790">
    <property type="entry name" value="MSRB"/>
    <property type="match status" value="1"/>
</dbReference>
<dbReference type="GO" id="GO:0005737">
    <property type="term" value="C:cytoplasm"/>
    <property type="evidence" value="ECO:0007669"/>
    <property type="project" value="TreeGrafter"/>
</dbReference>
<gene>
    <name evidence="9" type="ORF">JBS370_LOCUS14989</name>
    <name evidence="8" type="ORF">ZHD862_LOCUS12261</name>
</gene>